<keyword evidence="4" id="KW-1003">Cell membrane</keyword>
<dbReference type="PANTHER" id="PTHR30561">
    <property type="entry name" value="SMR FAMILY PROTON-DEPENDENT DRUG EFFLUX TRANSPORTER SUGE"/>
    <property type="match status" value="1"/>
</dbReference>
<sequence length="112" mass="11417">MTAALALLCLAGAAGLDLFANLLLKASDGFRRPLPGLAALTLVLCAFGLLGLSLHTVPLSVAYAVWGGLGIIGAALLSRRLEGVRFTPRAWLGLALILGSVAVLHLAEGSQS</sequence>
<evidence type="ECO:0000313" key="11">
    <source>
        <dbReference type="EMBL" id="ABF46251.1"/>
    </source>
</evidence>
<dbReference type="AlphaFoldDB" id="Q1IWY3"/>
<evidence type="ECO:0000256" key="3">
    <source>
        <dbReference type="ARBA" id="ARBA00021114"/>
    </source>
</evidence>
<evidence type="ECO:0000256" key="6">
    <source>
        <dbReference type="ARBA" id="ARBA00022692"/>
    </source>
</evidence>
<keyword evidence="6 9" id="KW-0812">Transmembrane</keyword>
<feature type="transmembrane region" description="Helical" evidence="10">
    <location>
        <begin position="61"/>
        <end position="78"/>
    </location>
</feature>
<dbReference type="GO" id="GO:0031460">
    <property type="term" value="P:glycine betaine transport"/>
    <property type="evidence" value="ECO:0007669"/>
    <property type="project" value="TreeGrafter"/>
</dbReference>
<evidence type="ECO:0000256" key="8">
    <source>
        <dbReference type="ARBA" id="ARBA00023136"/>
    </source>
</evidence>
<dbReference type="GO" id="GO:0015220">
    <property type="term" value="F:choline transmembrane transporter activity"/>
    <property type="evidence" value="ECO:0007669"/>
    <property type="project" value="TreeGrafter"/>
</dbReference>
<dbReference type="InterPro" id="IPR045324">
    <property type="entry name" value="Small_multidrug_res"/>
</dbReference>
<organism evidence="11 12">
    <name type="scientific">Deinococcus geothermalis (strain DSM 11300 / CIP 105573 / AG-3a)</name>
    <dbReference type="NCBI Taxonomy" id="319795"/>
    <lineage>
        <taxon>Bacteria</taxon>
        <taxon>Thermotogati</taxon>
        <taxon>Deinococcota</taxon>
        <taxon>Deinococci</taxon>
        <taxon>Deinococcales</taxon>
        <taxon>Deinococcaceae</taxon>
        <taxon>Deinococcus</taxon>
    </lineage>
</organism>
<reference evidence="11" key="1">
    <citation type="submission" date="2006-04" db="EMBL/GenBank/DDBJ databases">
        <title>Complete sequence of chromosome of Deinococcus geothermalis DSM 11300.</title>
        <authorList>
            <consortium name="US DOE Joint Genome Institute"/>
            <person name="Copeland A."/>
            <person name="Lucas S."/>
            <person name="Lapidus A."/>
            <person name="Barry K."/>
            <person name="Detter J.C."/>
            <person name="Glavina del Rio T."/>
            <person name="Hammon N."/>
            <person name="Israni S."/>
            <person name="Dalin E."/>
            <person name="Tice H."/>
            <person name="Pitluck S."/>
            <person name="Brettin T."/>
            <person name="Bruce D."/>
            <person name="Han C."/>
            <person name="Tapia R."/>
            <person name="Saunders E."/>
            <person name="Gilna P."/>
            <person name="Schmutz J."/>
            <person name="Larimer F."/>
            <person name="Land M."/>
            <person name="Hauser L."/>
            <person name="Kyrpides N."/>
            <person name="Kim E."/>
            <person name="Daly M.J."/>
            <person name="Fredrickson J.K."/>
            <person name="Makarova K.S."/>
            <person name="Gaidamakova E.K."/>
            <person name="Zhai M."/>
            <person name="Richardson P."/>
        </authorList>
    </citation>
    <scope>NUCLEOTIDE SEQUENCE</scope>
    <source>
        <strain evidence="11">DSM 11300</strain>
    </source>
</reference>
<gene>
    <name evidence="11" type="ordered locus">Dgeo_1957</name>
</gene>
<protein>
    <recommendedName>
        <fullName evidence="3">Spermidine export protein MdtI</fullName>
    </recommendedName>
</protein>
<name>Q1IWY3_DEIGD</name>
<evidence type="ECO:0000256" key="10">
    <source>
        <dbReference type="SAM" id="Phobius"/>
    </source>
</evidence>
<dbReference type="Pfam" id="PF00893">
    <property type="entry name" value="Multi_Drug_Res"/>
    <property type="match status" value="1"/>
</dbReference>
<feature type="transmembrane region" description="Helical" evidence="10">
    <location>
        <begin position="34"/>
        <end position="54"/>
    </location>
</feature>
<dbReference type="RefSeq" id="WP_011531078.1">
    <property type="nucleotide sequence ID" value="NC_008025.1"/>
</dbReference>
<dbReference type="eggNOG" id="COG2076">
    <property type="taxonomic scope" value="Bacteria"/>
</dbReference>
<evidence type="ECO:0000313" key="12">
    <source>
        <dbReference type="Proteomes" id="UP000002431"/>
    </source>
</evidence>
<evidence type="ECO:0000256" key="2">
    <source>
        <dbReference type="ARBA" id="ARBA00011359"/>
    </source>
</evidence>
<proteinExistence type="inferred from homology"/>
<keyword evidence="5" id="KW-0997">Cell inner membrane</keyword>
<keyword evidence="12" id="KW-1185">Reference proteome</keyword>
<dbReference type="InterPro" id="IPR000390">
    <property type="entry name" value="Small_drug/metabolite_transptr"/>
</dbReference>
<evidence type="ECO:0000256" key="9">
    <source>
        <dbReference type="RuleBase" id="RU003942"/>
    </source>
</evidence>
<comment type="similarity">
    <text evidence="9">Belongs to the drug/metabolite transporter (DMT) superfamily. Small multidrug resistance (SMR) (TC 2.A.7.1) family.</text>
</comment>
<dbReference type="GO" id="GO:0005886">
    <property type="term" value="C:plasma membrane"/>
    <property type="evidence" value="ECO:0007669"/>
    <property type="project" value="UniProtKB-SubCell"/>
</dbReference>
<accession>Q1IWY3</accession>
<dbReference type="Gene3D" id="1.10.3730.20">
    <property type="match status" value="1"/>
</dbReference>
<feature type="transmembrane region" description="Helical" evidence="10">
    <location>
        <begin position="90"/>
        <end position="107"/>
    </location>
</feature>
<comment type="subcellular location">
    <subcellularLocation>
        <location evidence="1">Cell inner membrane</location>
        <topology evidence="1">Multi-pass membrane protein</topology>
    </subcellularLocation>
    <subcellularLocation>
        <location evidence="9">Cell membrane</location>
        <topology evidence="9">Multi-pass membrane protein</topology>
    </subcellularLocation>
</comment>
<dbReference type="SUPFAM" id="SSF103481">
    <property type="entry name" value="Multidrug resistance efflux transporter EmrE"/>
    <property type="match status" value="1"/>
</dbReference>
<dbReference type="PANTHER" id="PTHR30561:SF6">
    <property type="entry name" value="SPERMIDINE EXPORT PROTEIN MDTI"/>
    <property type="match status" value="1"/>
</dbReference>
<dbReference type="GO" id="GO:0015199">
    <property type="term" value="F:amino-acid betaine transmembrane transporter activity"/>
    <property type="evidence" value="ECO:0007669"/>
    <property type="project" value="TreeGrafter"/>
</dbReference>
<dbReference type="Proteomes" id="UP000002431">
    <property type="component" value="Chromosome"/>
</dbReference>
<dbReference type="KEGG" id="dge:Dgeo_1957"/>
<dbReference type="InterPro" id="IPR037185">
    <property type="entry name" value="EmrE-like"/>
</dbReference>
<dbReference type="EMBL" id="CP000359">
    <property type="protein sequence ID" value="ABF46251.1"/>
    <property type="molecule type" value="Genomic_DNA"/>
</dbReference>
<dbReference type="GO" id="GO:0015297">
    <property type="term" value="F:antiporter activity"/>
    <property type="evidence" value="ECO:0007669"/>
    <property type="project" value="TreeGrafter"/>
</dbReference>
<evidence type="ECO:0000256" key="4">
    <source>
        <dbReference type="ARBA" id="ARBA00022475"/>
    </source>
</evidence>
<dbReference type="GO" id="GO:1903711">
    <property type="term" value="P:spermidine transmembrane transport"/>
    <property type="evidence" value="ECO:0007669"/>
    <property type="project" value="TreeGrafter"/>
</dbReference>
<evidence type="ECO:0000256" key="7">
    <source>
        <dbReference type="ARBA" id="ARBA00022989"/>
    </source>
</evidence>
<evidence type="ECO:0000256" key="5">
    <source>
        <dbReference type="ARBA" id="ARBA00022519"/>
    </source>
</evidence>
<evidence type="ECO:0000256" key="1">
    <source>
        <dbReference type="ARBA" id="ARBA00004429"/>
    </source>
</evidence>
<keyword evidence="7 10" id="KW-1133">Transmembrane helix</keyword>
<dbReference type="HOGENOM" id="CLU_133067_0_4_0"/>
<comment type="subunit">
    <text evidence="2">Forms a complex with MdtJ.</text>
</comment>
<keyword evidence="8 10" id="KW-0472">Membrane</keyword>